<dbReference type="InterPro" id="IPR013762">
    <property type="entry name" value="Integrase-like_cat_sf"/>
</dbReference>
<name>A0A7W6CA64_9HYPH</name>
<dbReference type="RefSeq" id="WP_183895355.1">
    <property type="nucleotide sequence ID" value="NZ_JACIDV010000004.1"/>
</dbReference>
<keyword evidence="3" id="KW-1185">Reference proteome</keyword>
<evidence type="ECO:0000313" key="2">
    <source>
        <dbReference type="EMBL" id="MBB3945689.1"/>
    </source>
</evidence>
<dbReference type="EMBL" id="JACIDV010000004">
    <property type="protein sequence ID" value="MBB3945689.1"/>
    <property type="molecule type" value="Genomic_DNA"/>
</dbReference>
<dbReference type="Proteomes" id="UP000565286">
    <property type="component" value="Unassembled WGS sequence"/>
</dbReference>
<dbReference type="SUPFAM" id="SSF56349">
    <property type="entry name" value="DNA breaking-rejoining enzymes"/>
    <property type="match status" value="1"/>
</dbReference>
<organism evidence="2 3">
    <name type="scientific">Rhizobium skierniewicense</name>
    <dbReference type="NCBI Taxonomy" id="984260"/>
    <lineage>
        <taxon>Bacteria</taxon>
        <taxon>Pseudomonadati</taxon>
        <taxon>Pseudomonadota</taxon>
        <taxon>Alphaproteobacteria</taxon>
        <taxon>Hyphomicrobiales</taxon>
        <taxon>Rhizobiaceae</taxon>
        <taxon>Rhizobium/Agrobacterium group</taxon>
        <taxon>Rhizobium</taxon>
    </lineage>
</organism>
<dbReference type="AlphaFoldDB" id="A0A7W6CA64"/>
<dbReference type="GO" id="GO:0015074">
    <property type="term" value="P:DNA integration"/>
    <property type="evidence" value="ECO:0007669"/>
    <property type="project" value="InterPro"/>
</dbReference>
<keyword evidence="1" id="KW-0233">DNA recombination</keyword>
<reference evidence="2 3" key="1">
    <citation type="submission" date="2020-08" db="EMBL/GenBank/DDBJ databases">
        <title>Genomic Encyclopedia of Type Strains, Phase IV (KMG-IV): sequencing the most valuable type-strain genomes for metagenomic binning, comparative biology and taxonomic classification.</title>
        <authorList>
            <person name="Goeker M."/>
        </authorList>
    </citation>
    <scope>NUCLEOTIDE SEQUENCE [LARGE SCALE GENOMIC DNA]</scope>
    <source>
        <strain evidence="2 3">DSM 26438</strain>
    </source>
</reference>
<dbReference type="GO" id="GO:0003677">
    <property type="term" value="F:DNA binding"/>
    <property type="evidence" value="ECO:0007669"/>
    <property type="project" value="InterPro"/>
</dbReference>
<evidence type="ECO:0000256" key="1">
    <source>
        <dbReference type="ARBA" id="ARBA00023172"/>
    </source>
</evidence>
<dbReference type="InterPro" id="IPR011010">
    <property type="entry name" value="DNA_brk_join_enz"/>
</dbReference>
<evidence type="ECO:0000313" key="3">
    <source>
        <dbReference type="Proteomes" id="UP000565286"/>
    </source>
</evidence>
<comment type="caution">
    <text evidence="2">The sequence shown here is derived from an EMBL/GenBank/DDBJ whole genome shotgun (WGS) entry which is preliminary data.</text>
</comment>
<accession>A0A7W6CA64</accession>
<proteinExistence type="predicted"/>
<protein>
    <submittedName>
        <fullName evidence="2">Integrase</fullName>
    </submittedName>
</protein>
<gene>
    <name evidence="2" type="ORF">GGQ73_001624</name>
</gene>
<sequence>MDKGNNDGVRYEERLENTFAAFLDVVGDHPLSYYLPIHLQDFATVLAKVPTNRTKYTIFANMNLKQMGEKNDKLPDEKRIKRLSQTTVKEHVTQVKLIWEKATAGVSGIRDIRSFSVTMPVAAVPAIDREGLPPTSLNTWLADSVSPKIMRKPHKAWLPLVGFLTGMRLSEIVYLQSSDIVTIEGNEVFDLRRPLIIDGKEIARPLKTKTAVRVVAIHPLLRDCGFIDFAKKQRGLGGFVFPHYHTAKDPADAAQKQMGNWMIALGIHETQRQVYHSLRHNAKSWFRINVGDSLADKQCGHAASSVGARYGFKVLEPEEVQKIMSIPVPRGVDFSPFIEWRRQAK</sequence>
<dbReference type="Gene3D" id="1.10.443.10">
    <property type="entry name" value="Intergrase catalytic core"/>
    <property type="match status" value="1"/>
</dbReference>
<dbReference type="GO" id="GO:0006310">
    <property type="term" value="P:DNA recombination"/>
    <property type="evidence" value="ECO:0007669"/>
    <property type="project" value="UniProtKB-KW"/>
</dbReference>